<keyword evidence="3 9" id="KW-0479">Metal-binding</keyword>
<dbReference type="InterPro" id="IPR024079">
    <property type="entry name" value="MetalloPept_cat_dom_sf"/>
</dbReference>
<keyword evidence="6 9" id="KW-0482">Metalloprotease</keyword>
<evidence type="ECO:0000256" key="5">
    <source>
        <dbReference type="ARBA" id="ARBA00022833"/>
    </source>
</evidence>
<protein>
    <recommendedName>
        <fullName evidence="9">Metalloendopeptidase</fullName>
        <ecNumber evidence="9">3.4.24.-</ecNumber>
    </recommendedName>
</protein>
<keyword evidence="5 9" id="KW-0862">Zinc</keyword>
<comment type="cofactor">
    <cofactor evidence="9">
        <name>Zn(2+)</name>
        <dbReference type="ChEBI" id="CHEBI:29105"/>
    </cofactor>
    <text evidence="9">Binds 1 zinc ion per subunit.</text>
</comment>
<accession>A0A7I5TGU9</accession>
<dbReference type="Pfam" id="PF00431">
    <property type="entry name" value="CUB"/>
    <property type="match status" value="1"/>
</dbReference>
<keyword evidence="10" id="KW-0812">Transmembrane</keyword>
<dbReference type="WBParaSite" id="SRAE_0000071110b.1">
    <property type="protein sequence ID" value="SRAE_0000071110b.1"/>
    <property type="gene ID" value="WBGene00256464"/>
</dbReference>
<dbReference type="PROSITE" id="PS01186">
    <property type="entry name" value="EGF_2"/>
    <property type="match status" value="1"/>
</dbReference>
<evidence type="ECO:0000256" key="4">
    <source>
        <dbReference type="ARBA" id="ARBA00022801"/>
    </source>
</evidence>
<dbReference type="Gene3D" id="3.40.390.10">
    <property type="entry name" value="Collagenase (Catalytic Domain)"/>
    <property type="match status" value="1"/>
</dbReference>
<proteinExistence type="predicted"/>
<gene>
    <name evidence="13" type="primary">SRAE_0000071110</name>
</gene>
<dbReference type="InterPro" id="IPR035914">
    <property type="entry name" value="Sperma_CUB_dom_sf"/>
</dbReference>
<comment type="caution">
    <text evidence="8">Lacks conserved residue(s) required for the propagation of feature annotation.</text>
</comment>
<dbReference type="SMART" id="SM00235">
    <property type="entry name" value="ZnMc"/>
    <property type="match status" value="1"/>
</dbReference>
<evidence type="ECO:0000256" key="2">
    <source>
        <dbReference type="ARBA" id="ARBA00022670"/>
    </source>
</evidence>
<dbReference type="GO" id="GO:0006508">
    <property type="term" value="P:proteolysis"/>
    <property type="evidence" value="ECO:0007669"/>
    <property type="project" value="UniProtKB-KW"/>
</dbReference>
<keyword evidence="10" id="KW-0472">Membrane</keyword>
<evidence type="ECO:0000256" key="10">
    <source>
        <dbReference type="SAM" id="Phobius"/>
    </source>
</evidence>
<keyword evidence="2 9" id="KW-0645">Protease</keyword>
<dbReference type="Gene3D" id="2.60.120.290">
    <property type="entry name" value="Spermadhesin, CUB domain"/>
    <property type="match status" value="1"/>
</dbReference>
<keyword evidence="4 9" id="KW-0378">Hydrolase</keyword>
<evidence type="ECO:0000256" key="3">
    <source>
        <dbReference type="ARBA" id="ARBA00022723"/>
    </source>
</evidence>
<reference evidence="12" key="1">
    <citation type="submission" date="2014-09" db="EMBL/GenBank/DDBJ databases">
        <authorList>
            <person name="Martin A.A."/>
        </authorList>
    </citation>
    <scope>NUCLEOTIDE SEQUENCE</scope>
    <source>
        <strain evidence="12">ED321</strain>
    </source>
</reference>
<keyword evidence="1" id="KW-0245">EGF-like domain</keyword>
<dbReference type="InterPro" id="IPR006026">
    <property type="entry name" value="Peptidase_Metallo"/>
</dbReference>
<dbReference type="GO" id="GO:0008270">
    <property type="term" value="F:zinc ion binding"/>
    <property type="evidence" value="ECO:0007669"/>
    <property type="project" value="InterPro"/>
</dbReference>
<dbReference type="PANTHER" id="PTHR10127">
    <property type="entry name" value="DISCOIDIN, CUB, EGF, LAMININ , AND ZINC METALLOPROTEASE DOMAIN CONTAINING"/>
    <property type="match status" value="1"/>
</dbReference>
<dbReference type="Proteomes" id="UP000035682">
    <property type="component" value="Unplaced"/>
</dbReference>
<evidence type="ECO:0000256" key="8">
    <source>
        <dbReference type="PROSITE-ProRule" id="PRU01211"/>
    </source>
</evidence>
<dbReference type="AlphaFoldDB" id="A0A7I5TGU9"/>
<evidence type="ECO:0000256" key="9">
    <source>
        <dbReference type="RuleBase" id="RU361183"/>
    </source>
</evidence>
<dbReference type="PROSITE" id="PS51864">
    <property type="entry name" value="ASTACIN"/>
    <property type="match status" value="1"/>
</dbReference>
<evidence type="ECO:0000259" key="11">
    <source>
        <dbReference type="PROSITE" id="PS51864"/>
    </source>
</evidence>
<keyword evidence="7 8" id="KW-1015">Disulfide bond</keyword>
<evidence type="ECO:0000313" key="12">
    <source>
        <dbReference type="Proteomes" id="UP000035682"/>
    </source>
</evidence>
<dbReference type="SUPFAM" id="SSF55486">
    <property type="entry name" value="Metalloproteases ('zincins'), catalytic domain"/>
    <property type="match status" value="1"/>
</dbReference>
<dbReference type="PANTHER" id="PTHR10127:SF780">
    <property type="entry name" value="METALLOENDOPEPTIDASE"/>
    <property type="match status" value="1"/>
</dbReference>
<keyword evidence="12" id="KW-1185">Reference proteome</keyword>
<name>A0A7I5TGU9_STRRB</name>
<feature type="disulfide bond" evidence="8">
    <location>
        <begin position="117"/>
        <end position="272"/>
    </location>
</feature>
<keyword evidence="10" id="KW-1133">Transmembrane helix</keyword>
<evidence type="ECO:0000256" key="6">
    <source>
        <dbReference type="ARBA" id="ARBA00023049"/>
    </source>
</evidence>
<evidence type="ECO:0000256" key="7">
    <source>
        <dbReference type="ARBA" id="ARBA00023157"/>
    </source>
</evidence>
<evidence type="ECO:0000313" key="13">
    <source>
        <dbReference type="WBParaSite" id="SRAE_0000071110b.1"/>
    </source>
</evidence>
<sequence>MHFLKKVLFLNMTYLKKLFLYSVFYILYIFPHIINSTNFSSNEEYIKKRNVKRSIEEINNFRYDNEKMDEISTNNRKKRDMKIPQYKWKSPIFYYADYRLNFKAVKQAISILEEFTCLKFPSPKNLFNVLPGIRFVRSRKCFASLGKNVEKGWYIIYVGKECDNTGGILRLILRSFGIIYEHCRMDRNYFISINEENIAESSKEDFKIFKETDIKQTFLPYEYGSLMHYGMYTGSKNKMKTLTPKDIHYKHTVGQQDFLTFNNVKALNMHYCSKICKKSIRCYNFGYQNPNNCDKCICIEGFDGTYCEGYARSLPWCGPKELYAKDRPIYFRIQGKKKCFYHITSPKNRQIEIVILKMRMEPTYTITCSIHRSLEIKFWLDKSVAGARFCFQKHSNIIKSQSNHVILHYRSNDHRSYVLLYFKEASQTNIRKE</sequence>
<dbReference type="EC" id="3.4.24.-" evidence="9"/>
<dbReference type="Pfam" id="PF01400">
    <property type="entry name" value="Astacin"/>
    <property type="match status" value="1"/>
</dbReference>
<feature type="transmembrane region" description="Helical" evidence="10">
    <location>
        <begin position="18"/>
        <end position="34"/>
    </location>
</feature>
<dbReference type="InterPro" id="IPR000742">
    <property type="entry name" value="EGF"/>
</dbReference>
<dbReference type="PROSITE" id="PS00022">
    <property type="entry name" value="EGF_1"/>
    <property type="match status" value="1"/>
</dbReference>
<reference evidence="13" key="2">
    <citation type="submission" date="2020-12" db="UniProtKB">
        <authorList>
            <consortium name="WormBaseParasite"/>
        </authorList>
    </citation>
    <scope>IDENTIFICATION</scope>
</reference>
<dbReference type="GO" id="GO:0004222">
    <property type="term" value="F:metalloendopeptidase activity"/>
    <property type="evidence" value="ECO:0007669"/>
    <property type="project" value="UniProtKB-UniRule"/>
</dbReference>
<dbReference type="PRINTS" id="PR00480">
    <property type="entry name" value="ASTACIN"/>
</dbReference>
<organism evidence="12 13">
    <name type="scientific">Strongyloides ratti</name>
    <name type="common">Parasitic roundworm</name>
    <dbReference type="NCBI Taxonomy" id="34506"/>
    <lineage>
        <taxon>Eukaryota</taxon>
        <taxon>Metazoa</taxon>
        <taxon>Ecdysozoa</taxon>
        <taxon>Nematoda</taxon>
        <taxon>Chromadorea</taxon>
        <taxon>Rhabditida</taxon>
        <taxon>Tylenchina</taxon>
        <taxon>Panagrolaimomorpha</taxon>
        <taxon>Strongyloidoidea</taxon>
        <taxon>Strongyloididae</taxon>
        <taxon>Strongyloides</taxon>
    </lineage>
</organism>
<dbReference type="InterPro" id="IPR001506">
    <property type="entry name" value="Peptidase_M12A"/>
</dbReference>
<feature type="domain" description="Peptidase M12A" evidence="11">
    <location>
        <begin position="79"/>
        <end position="273"/>
    </location>
</feature>
<dbReference type="OrthoDB" id="291007at2759"/>
<dbReference type="InterPro" id="IPR000859">
    <property type="entry name" value="CUB_dom"/>
</dbReference>
<evidence type="ECO:0000256" key="1">
    <source>
        <dbReference type="ARBA" id="ARBA00022536"/>
    </source>
</evidence>
<dbReference type="SUPFAM" id="SSF49854">
    <property type="entry name" value="Spermadhesin, CUB domain"/>
    <property type="match status" value="1"/>
</dbReference>